<evidence type="ECO:0000313" key="3">
    <source>
        <dbReference type="EMBL" id="OZU89313.1"/>
    </source>
</evidence>
<name>A0A265NBD7_9BACI</name>
<dbReference type="EMBL" id="NPMS01000002">
    <property type="protein sequence ID" value="OZU89313.1"/>
    <property type="molecule type" value="Genomic_DNA"/>
</dbReference>
<evidence type="ECO:0000256" key="1">
    <source>
        <dbReference type="ARBA" id="ARBA00010613"/>
    </source>
</evidence>
<evidence type="ECO:0000313" key="4">
    <source>
        <dbReference type="Proteomes" id="UP000216498"/>
    </source>
</evidence>
<dbReference type="SUPFAM" id="SSF56317">
    <property type="entry name" value="Carbon-nitrogen hydrolase"/>
    <property type="match status" value="1"/>
</dbReference>
<protein>
    <submittedName>
        <fullName evidence="3">Carbon-nitrogen hydrolase</fullName>
    </submittedName>
</protein>
<comment type="caution">
    <text evidence="3">The sequence shown here is derived from an EMBL/GenBank/DDBJ whole genome shotgun (WGS) entry which is preliminary data.</text>
</comment>
<dbReference type="GO" id="GO:0016787">
    <property type="term" value="F:hydrolase activity"/>
    <property type="evidence" value="ECO:0007669"/>
    <property type="project" value="UniProtKB-KW"/>
</dbReference>
<dbReference type="OrthoDB" id="9811121at2"/>
<dbReference type="PROSITE" id="PS50263">
    <property type="entry name" value="CN_HYDROLASE"/>
    <property type="match status" value="1"/>
</dbReference>
<feature type="domain" description="CN hydrolase" evidence="2">
    <location>
        <begin position="1"/>
        <end position="240"/>
    </location>
</feature>
<organism evidence="3 4">
    <name type="scientific">Virgibacillus indicus</name>
    <dbReference type="NCBI Taxonomy" id="2024554"/>
    <lineage>
        <taxon>Bacteria</taxon>
        <taxon>Bacillati</taxon>
        <taxon>Bacillota</taxon>
        <taxon>Bacilli</taxon>
        <taxon>Bacillales</taxon>
        <taxon>Bacillaceae</taxon>
        <taxon>Virgibacillus</taxon>
    </lineage>
</organism>
<dbReference type="CDD" id="cd07583">
    <property type="entry name" value="nitrilase_5"/>
    <property type="match status" value="1"/>
</dbReference>
<reference evidence="3 4" key="1">
    <citation type="submission" date="2017-08" db="EMBL/GenBank/DDBJ databases">
        <title>Virgibacillus indicus sp. nov. and Virgibacillus profoundi sp. nov, two moderately halophilic bacteria isolated from marine sediment by using the Microfluidic Streak Plate.</title>
        <authorList>
            <person name="Xu B."/>
            <person name="Hu B."/>
            <person name="Wang J."/>
            <person name="Zhu Y."/>
            <person name="Huang L."/>
            <person name="Du W."/>
            <person name="Huang Y."/>
        </authorList>
    </citation>
    <scope>NUCLEOTIDE SEQUENCE [LARGE SCALE GENOMIC DNA]</scope>
    <source>
        <strain evidence="3 4">IO3-P2-C2</strain>
    </source>
</reference>
<dbReference type="PANTHER" id="PTHR23088:SF27">
    <property type="entry name" value="DEAMINATED GLUTATHIONE AMIDASE"/>
    <property type="match status" value="1"/>
</dbReference>
<dbReference type="AlphaFoldDB" id="A0A265NBD7"/>
<dbReference type="InterPro" id="IPR001110">
    <property type="entry name" value="UPF0012_CS"/>
</dbReference>
<dbReference type="Gene3D" id="3.60.110.10">
    <property type="entry name" value="Carbon-nitrogen hydrolase"/>
    <property type="match status" value="1"/>
</dbReference>
<sequence length="261" mass="29562">MKHAIYQMDIVAGNPKANRLRVEDWVKETVKKEQPDIIVLPEMWTTAYTLSELEKYADVNGEPTTSFLKELAKTYQINIIGGSVANKREGKIYNTSLVFDRGGNLVYGYDKMHLVPMLNEPSYLTGGREKVCVFELDGIKMGLIICYDLRFPELARSLALQGAQILYVVAEWPTARKEHWKALQIARAIENQFFVVSSNRIGSYDGEDFAGKSMVTDPWGNCLHMAGETEEETIIASLSLEMVPKIRKDVPIFTSRVPELY</sequence>
<dbReference type="PANTHER" id="PTHR23088">
    <property type="entry name" value="NITRILASE-RELATED"/>
    <property type="match status" value="1"/>
</dbReference>
<dbReference type="PROSITE" id="PS01227">
    <property type="entry name" value="UPF0012"/>
    <property type="match status" value="1"/>
</dbReference>
<accession>A0A265NBD7</accession>
<keyword evidence="3" id="KW-0378">Hydrolase</keyword>
<dbReference type="InterPro" id="IPR003010">
    <property type="entry name" value="C-N_Hydrolase"/>
</dbReference>
<dbReference type="Pfam" id="PF00795">
    <property type="entry name" value="CN_hydrolase"/>
    <property type="match status" value="1"/>
</dbReference>
<evidence type="ECO:0000259" key="2">
    <source>
        <dbReference type="PROSITE" id="PS50263"/>
    </source>
</evidence>
<dbReference type="Proteomes" id="UP000216498">
    <property type="component" value="Unassembled WGS sequence"/>
</dbReference>
<keyword evidence="4" id="KW-1185">Reference proteome</keyword>
<dbReference type="InterPro" id="IPR036526">
    <property type="entry name" value="C-N_Hydrolase_sf"/>
</dbReference>
<gene>
    <name evidence="3" type="ORF">CIL03_06230</name>
</gene>
<proteinExistence type="inferred from homology"/>
<comment type="similarity">
    <text evidence="1">Belongs to the carbon-nitrogen hydrolase superfamily. NIT1/NIT2 family.</text>
</comment>
<dbReference type="RefSeq" id="WP_094884712.1">
    <property type="nucleotide sequence ID" value="NZ_NPMS01000002.1"/>
</dbReference>